<dbReference type="AlphaFoldDB" id="A0AAN5LEK2"/>
<reference evidence="1" key="2">
    <citation type="submission" date="2020-11" db="EMBL/GenBank/DDBJ databases">
        <authorList>
            <consortium name="NCBI Pathogen Detection Project"/>
        </authorList>
    </citation>
    <scope>NUCLEOTIDE SEQUENCE</scope>
    <source>
        <strain evidence="1">R404</strain>
    </source>
</reference>
<gene>
    <name evidence="1" type="ORF">I8Y21_005765</name>
</gene>
<protein>
    <submittedName>
        <fullName evidence="1">Uncharacterized protein</fullName>
    </submittedName>
</protein>
<comment type="caution">
    <text evidence="1">The sequence shown here is derived from an EMBL/GenBank/DDBJ whole genome shotgun (WGS) entry which is preliminary data.</text>
</comment>
<reference evidence="1" key="1">
    <citation type="journal article" date="2018" name="Genome Biol.">
        <title>SKESA: strategic k-mer extension for scrupulous assemblies.</title>
        <authorList>
            <person name="Souvorov A."/>
            <person name="Agarwala R."/>
            <person name="Lipman D.J."/>
        </authorList>
    </citation>
    <scope>NUCLEOTIDE SEQUENCE</scope>
    <source>
        <strain evidence="1">R404</strain>
    </source>
</reference>
<organism evidence="1 2">
    <name type="scientific">Klebsiella oxytoca</name>
    <dbReference type="NCBI Taxonomy" id="571"/>
    <lineage>
        <taxon>Bacteria</taxon>
        <taxon>Pseudomonadati</taxon>
        <taxon>Pseudomonadota</taxon>
        <taxon>Gammaproteobacteria</taxon>
        <taxon>Enterobacterales</taxon>
        <taxon>Enterobacteriaceae</taxon>
        <taxon>Klebsiella/Raoultella group</taxon>
        <taxon>Klebsiella</taxon>
    </lineage>
</organism>
<sequence length="95" mass="10709">MSDNEDEMFESTHMFTLPVCEEICELHDSVEALACASCHVFMGFSGRSRLYQNDILCRRQQNDFHDFFDEIHEAVTSGSVVPDCSGSDADGLPRK</sequence>
<name>A0AAN5LEK2_KLEOX</name>
<accession>A0AAN5LEK2</accession>
<proteinExistence type="predicted"/>
<evidence type="ECO:0000313" key="1">
    <source>
        <dbReference type="EMBL" id="HAT1684942.1"/>
    </source>
</evidence>
<dbReference type="Proteomes" id="UP000856143">
    <property type="component" value="Unassembled WGS sequence"/>
</dbReference>
<dbReference type="EMBL" id="DACSEO010000133">
    <property type="protein sequence ID" value="HAT1684942.1"/>
    <property type="molecule type" value="Genomic_DNA"/>
</dbReference>
<evidence type="ECO:0000313" key="2">
    <source>
        <dbReference type="Proteomes" id="UP000856143"/>
    </source>
</evidence>